<dbReference type="GO" id="GO:0072546">
    <property type="term" value="C:EMC complex"/>
    <property type="evidence" value="ECO:0007669"/>
    <property type="project" value="TreeGrafter"/>
</dbReference>
<keyword evidence="3" id="KW-1133">Transmembrane helix</keyword>
<dbReference type="GO" id="GO:0005886">
    <property type="term" value="C:plasma membrane"/>
    <property type="evidence" value="ECO:0007669"/>
    <property type="project" value="TreeGrafter"/>
</dbReference>
<evidence type="ECO:0008006" key="5">
    <source>
        <dbReference type="Google" id="ProtNLM"/>
    </source>
</evidence>
<keyword evidence="3" id="KW-0812">Transmembrane</keyword>
<dbReference type="PANTHER" id="PTHR21181:SF7">
    <property type="entry name" value="ER MEMBRANE PROTEIN COMPLEX SUBUNIT 5"/>
    <property type="match status" value="1"/>
</dbReference>
<accession>A9NRJ3</accession>
<dbReference type="AlphaFoldDB" id="A9NRJ3"/>
<protein>
    <recommendedName>
        <fullName evidence="5">Membrane magnesium transporter</fullName>
    </recommendedName>
</protein>
<dbReference type="GO" id="GO:0022890">
    <property type="term" value="F:inorganic cation transmembrane transporter activity"/>
    <property type="evidence" value="ECO:0007669"/>
    <property type="project" value="TreeGrafter"/>
</dbReference>
<dbReference type="OMA" id="VLFHACY"/>
<evidence type="ECO:0000256" key="3">
    <source>
        <dbReference type="SAM" id="Phobius"/>
    </source>
</evidence>
<dbReference type="EMBL" id="EF083921">
    <property type="protein sequence ID" value="ABK23254.1"/>
    <property type="molecule type" value="mRNA"/>
</dbReference>
<evidence type="ECO:0000256" key="1">
    <source>
        <dbReference type="ARBA" id="ARBA00004370"/>
    </source>
</evidence>
<feature type="transmembrane region" description="Helical" evidence="3">
    <location>
        <begin position="37"/>
        <end position="59"/>
    </location>
</feature>
<dbReference type="GO" id="GO:0005769">
    <property type="term" value="C:early endosome"/>
    <property type="evidence" value="ECO:0007669"/>
    <property type="project" value="TreeGrafter"/>
</dbReference>
<proteinExistence type="evidence at transcript level"/>
<evidence type="ECO:0000313" key="4">
    <source>
        <dbReference type="EMBL" id="ABK23254.1"/>
    </source>
</evidence>
<organism evidence="4">
    <name type="scientific">Picea sitchensis</name>
    <name type="common">Sitka spruce</name>
    <name type="synonym">Pinus sitchensis</name>
    <dbReference type="NCBI Taxonomy" id="3332"/>
    <lineage>
        <taxon>Eukaryota</taxon>
        <taxon>Viridiplantae</taxon>
        <taxon>Streptophyta</taxon>
        <taxon>Embryophyta</taxon>
        <taxon>Tracheophyta</taxon>
        <taxon>Spermatophyta</taxon>
        <taxon>Pinopsida</taxon>
        <taxon>Pinidae</taxon>
        <taxon>Conifers I</taxon>
        <taxon>Pinales</taxon>
        <taxon>Pinaceae</taxon>
        <taxon>Picea</taxon>
    </lineage>
</organism>
<dbReference type="GO" id="GO:0005794">
    <property type="term" value="C:Golgi apparatus"/>
    <property type="evidence" value="ECO:0007669"/>
    <property type="project" value="TreeGrafter"/>
</dbReference>
<sequence length="106" mass="11906">MGVDLLLGVLGGVLLAYAAYCTIQYRAVLKIREEEFAGPPAEVLFEIFIGLALCFWAALRVPGKYLPILPDSKENRLVSLPENQDFMIFNHRGKVFPLDLDLKHES</sequence>
<reference evidence="4" key="1">
    <citation type="journal article" date="2008" name="BMC Genomics">
        <title>A conifer genomics resource of 200,000 spruce (Picea spp.) ESTs and 6,464 high-quality, sequence-finished full-length cDNAs for Sitka spruce (Picea sitchensis).</title>
        <authorList>
            <person name="Ralph S.G."/>
            <person name="Chun H.J."/>
            <person name="Kolosova N."/>
            <person name="Cooper D."/>
            <person name="Oddy C."/>
            <person name="Ritland C.E."/>
            <person name="Kirkpatrick R."/>
            <person name="Moore R."/>
            <person name="Barber S."/>
            <person name="Holt R.A."/>
            <person name="Jones S.J."/>
            <person name="Marra M.A."/>
            <person name="Douglas C.J."/>
            <person name="Ritland K."/>
            <person name="Bohlmann J."/>
        </authorList>
    </citation>
    <scope>NUCLEOTIDE SEQUENCE</scope>
    <source>
        <tissue evidence="4">Green portion of the leader tissue</tissue>
    </source>
</reference>
<name>A9NRJ3_PICSI</name>
<keyword evidence="2 3" id="KW-0472">Membrane</keyword>
<comment type="subcellular location">
    <subcellularLocation>
        <location evidence="1">Membrane</location>
    </subcellularLocation>
</comment>
<evidence type="ECO:0000256" key="2">
    <source>
        <dbReference type="ARBA" id="ARBA00023136"/>
    </source>
</evidence>
<dbReference type="PANTHER" id="PTHR21181">
    <property type="match status" value="1"/>
</dbReference>